<dbReference type="Proteomes" id="UP000798951">
    <property type="component" value="Unassembled WGS sequence"/>
</dbReference>
<dbReference type="InterPro" id="IPR014030">
    <property type="entry name" value="Ketoacyl_synth_N"/>
</dbReference>
<dbReference type="InterPro" id="IPR016039">
    <property type="entry name" value="Thiolase-like"/>
</dbReference>
<evidence type="ECO:0000256" key="3">
    <source>
        <dbReference type="ARBA" id="ARBA00022679"/>
    </source>
</evidence>
<gene>
    <name evidence="7" type="ORF">FNL39_103634</name>
</gene>
<comment type="caution">
    <text evidence="7">The sequence shown here is derived from an EMBL/GenBank/DDBJ whole genome shotgun (WGS) entry which is preliminary data.</text>
</comment>
<keyword evidence="3 5" id="KW-0808">Transferase</keyword>
<reference evidence="7 8" key="1">
    <citation type="submission" date="2019-07" db="EMBL/GenBank/DDBJ databases">
        <title>Genomic Encyclopedia of Type Strains, Phase IV (KMG-IV): sequencing the most valuable type-strain genomes for metagenomic binning, comparative biology and taxonomic classification.</title>
        <authorList>
            <person name="Goeker M."/>
        </authorList>
    </citation>
    <scope>NUCLEOTIDE SEQUENCE [LARGE SCALE GENOMIC DNA]</scope>
    <source>
        <strain evidence="7 8">DSM 44831</strain>
    </source>
</reference>
<evidence type="ECO:0000313" key="7">
    <source>
        <dbReference type="EMBL" id="KAF0847732.1"/>
    </source>
</evidence>
<dbReference type="InterPro" id="IPR014031">
    <property type="entry name" value="Ketoacyl_synth_C"/>
</dbReference>
<keyword evidence="8" id="KW-1185">Reference proteome</keyword>
<name>A0ABQ6YPL7_9NOCA</name>
<sequence>MKTRETKHESLRTVVVVAVGAVTSQGDTAKALWDGVRAGHVAIDPVEHLPMSDYNTRIGGEVRSPVAPSPIADEVGGFRDRAFDFAFAAATEAMEAAGALVAEVAPHQRAIVLGTCNAGLLSTLEWLGPDGIGAGTPELAMFGPPQAIAESLAAHFRCAGPVLSVNTACAAGANAIGYAADLIALGRADMVLAGGTDALSDVAYAGFNSLGSLSPTPAAPYQDKRTGLSLGEGSGMLVLTSAELAAAAAVEPLCVIRGYGLSADGYHPTAPRPDGTGAARAIRSAIEWAGLRDSDIGYVNSHGTGTPRNDSAEAKATRLALGDAADSVPVSSSKSMIGHLLGAAGAVEAIITVGALRNGVLPPTANLVRADPECVLDHIPVTPRVGRIDHAISNNFAFAGANASVVFSDRAAEPTRVERSRVVVTGTGAVGAAGLDVRAALRAVTEGRDCTRVDDGVRLGLVETDPTDHLTRREARRMDRLGLLSTFAASRALAEAGADLIADDPDRVGVVFGTGLGPMEAMEQFVRPLRAEGVAAANPAVFPNTVYNAAAGSVATLLGALGPTSTVTSGHAAGANALCYGYDMVSLGRATAILATAADTLTPLVVRGYRRLGLPMGPHDTFALAEGGAAVMLERYDNARRRGATVYAEVLGHATASDARGVGRTDPNGSAVERAMRGALDAAGLTPAEITEVWTNEVGLPAFDEPENQALHRLFGDHGPQRIAVKRALGEQLGAGGLLAAALAACDRDRPTLGPALVNSSSLGGTHISIVLAPLTD</sequence>
<proteinExistence type="inferred from homology"/>
<evidence type="ECO:0000313" key="8">
    <source>
        <dbReference type="Proteomes" id="UP000798951"/>
    </source>
</evidence>
<dbReference type="PROSITE" id="PS00606">
    <property type="entry name" value="KS3_1"/>
    <property type="match status" value="1"/>
</dbReference>
<evidence type="ECO:0000259" key="6">
    <source>
        <dbReference type="PROSITE" id="PS52004"/>
    </source>
</evidence>
<keyword evidence="4" id="KW-0443">Lipid metabolism</keyword>
<dbReference type="RefSeq" id="WP_236573368.1">
    <property type="nucleotide sequence ID" value="NZ_VMSD01000003.1"/>
</dbReference>
<dbReference type="InterPro" id="IPR000794">
    <property type="entry name" value="Beta-ketoacyl_synthase"/>
</dbReference>
<dbReference type="InterPro" id="IPR020841">
    <property type="entry name" value="PKS_Beta-ketoAc_synthase_dom"/>
</dbReference>
<dbReference type="PANTHER" id="PTHR11712">
    <property type="entry name" value="POLYKETIDE SYNTHASE-RELATED"/>
    <property type="match status" value="1"/>
</dbReference>
<dbReference type="Pfam" id="PF00109">
    <property type="entry name" value="ketoacyl-synt"/>
    <property type="match status" value="2"/>
</dbReference>
<dbReference type="InterPro" id="IPR018201">
    <property type="entry name" value="Ketoacyl_synth_AS"/>
</dbReference>
<evidence type="ECO:0000256" key="5">
    <source>
        <dbReference type="RuleBase" id="RU003694"/>
    </source>
</evidence>
<keyword evidence="4" id="KW-0444">Lipid biosynthesis</keyword>
<dbReference type="EMBL" id="VMSD01000003">
    <property type="protein sequence ID" value="KAF0847732.1"/>
    <property type="molecule type" value="Genomic_DNA"/>
</dbReference>
<dbReference type="PANTHER" id="PTHR11712:SF336">
    <property type="entry name" value="3-OXOACYL-[ACYL-CARRIER-PROTEIN] SYNTHASE, MITOCHONDRIAL"/>
    <property type="match status" value="1"/>
</dbReference>
<dbReference type="Pfam" id="PF02801">
    <property type="entry name" value="Ketoacyl-synt_C"/>
    <property type="match status" value="2"/>
</dbReference>
<accession>A0ABQ6YPL7</accession>
<dbReference type="SUPFAM" id="SSF53901">
    <property type="entry name" value="Thiolase-like"/>
    <property type="match status" value="4"/>
</dbReference>
<evidence type="ECO:0000256" key="4">
    <source>
        <dbReference type="ARBA" id="ARBA00023160"/>
    </source>
</evidence>
<evidence type="ECO:0000256" key="1">
    <source>
        <dbReference type="ARBA" id="ARBA00004796"/>
    </source>
</evidence>
<comment type="pathway">
    <text evidence="1">Lipid metabolism; mycolic acid biosynthesis.</text>
</comment>
<keyword evidence="4" id="KW-0276">Fatty acid metabolism</keyword>
<dbReference type="PROSITE" id="PS52004">
    <property type="entry name" value="KS3_2"/>
    <property type="match status" value="2"/>
</dbReference>
<dbReference type="SMART" id="SM00825">
    <property type="entry name" value="PKS_KS"/>
    <property type="match status" value="1"/>
</dbReference>
<protein>
    <submittedName>
        <fullName evidence="7">3-oxoacyl-[acyl-carrier-protein] synthase II</fullName>
    </submittedName>
</protein>
<dbReference type="CDD" id="cd00834">
    <property type="entry name" value="KAS_I_II"/>
    <property type="match status" value="1"/>
</dbReference>
<evidence type="ECO:0000256" key="2">
    <source>
        <dbReference type="ARBA" id="ARBA00008467"/>
    </source>
</evidence>
<organism evidence="7 8">
    <name type="scientific">Nocardia caishijiensis</name>
    <dbReference type="NCBI Taxonomy" id="184756"/>
    <lineage>
        <taxon>Bacteria</taxon>
        <taxon>Bacillati</taxon>
        <taxon>Actinomycetota</taxon>
        <taxon>Actinomycetes</taxon>
        <taxon>Mycobacteriales</taxon>
        <taxon>Nocardiaceae</taxon>
        <taxon>Nocardia</taxon>
    </lineage>
</organism>
<comment type="similarity">
    <text evidence="2 5">Belongs to the thiolase-like superfamily. Beta-ketoacyl-ACP synthases family.</text>
</comment>
<keyword evidence="4" id="KW-0275">Fatty acid biosynthesis</keyword>
<dbReference type="Gene3D" id="3.40.47.10">
    <property type="match status" value="4"/>
</dbReference>
<feature type="domain" description="Ketosynthase family 3 (KS3)" evidence="6">
    <location>
        <begin position="419"/>
        <end position="774"/>
    </location>
</feature>
<feature type="domain" description="Ketosynthase family 3 (KS3)" evidence="6">
    <location>
        <begin position="11"/>
        <end position="409"/>
    </location>
</feature>